<proteinExistence type="inferred from homology"/>
<feature type="domain" description="MacB-like periplasmic core" evidence="9">
    <location>
        <begin position="21"/>
        <end position="239"/>
    </location>
</feature>
<evidence type="ECO:0000256" key="4">
    <source>
        <dbReference type="ARBA" id="ARBA00022989"/>
    </source>
</evidence>
<accession>A0ABW5R229</accession>
<evidence type="ECO:0000256" key="7">
    <source>
        <dbReference type="SAM" id="Phobius"/>
    </source>
</evidence>
<dbReference type="InterPro" id="IPR050250">
    <property type="entry name" value="Macrolide_Exporter_MacB"/>
</dbReference>
<comment type="similarity">
    <text evidence="6">Belongs to the ABC-4 integral membrane protein family.</text>
</comment>
<sequence>MMVWESIKIAVFSIYAHGLRSVLTMVGIVIGVASVITIVAIGQGGEAALKSNFTGSGNDTVDIEFQYDEDYDFGSDLSAVPIFTESDLLLLSKIPEIKQVMATAQSSAEARFRNETLNVQVIGIDEGYFDVYPHTVQLGRLLDEADIGQGRKVAVVNPDMAEELFQSEEAVGEYVEIEGVPFKVIGVAEETNNSIFRLGMSTMLVPRSVWPLLYGDDEISTLTVQAAGPESLETAGQKAVDLLNGLKQDRPQLQGEYFIFNLEQIQKSLSTISRIMTSIIGGIAGISLFVGGIGVMNIMLVSVTERTKEIGIRKALGATRGEILTQFLIEAALLTTIGGVAGIMLGYGGSYLASVLTKWPPVMSWQVIVGGVLFSMLIGIVFGILPANRAAKLMPIEALRYD</sequence>
<feature type="transmembrane region" description="Helical" evidence="7">
    <location>
        <begin position="365"/>
        <end position="385"/>
    </location>
</feature>
<dbReference type="InterPro" id="IPR025857">
    <property type="entry name" value="MacB_PCD"/>
</dbReference>
<dbReference type="Proteomes" id="UP001597493">
    <property type="component" value="Unassembled WGS sequence"/>
</dbReference>
<evidence type="ECO:0000256" key="3">
    <source>
        <dbReference type="ARBA" id="ARBA00022692"/>
    </source>
</evidence>
<dbReference type="Pfam" id="PF02687">
    <property type="entry name" value="FtsX"/>
    <property type="match status" value="1"/>
</dbReference>
<protein>
    <submittedName>
        <fullName evidence="10">ABC transporter permease</fullName>
    </submittedName>
</protein>
<dbReference type="Pfam" id="PF12704">
    <property type="entry name" value="MacB_PCD"/>
    <property type="match status" value="1"/>
</dbReference>
<evidence type="ECO:0000256" key="1">
    <source>
        <dbReference type="ARBA" id="ARBA00004651"/>
    </source>
</evidence>
<keyword evidence="2" id="KW-1003">Cell membrane</keyword>
<name>A0ABW5R229_9BACL</name>
<keyword evidence="11" id="KW-1185">Reference proteome</keyword>
<dbReference type="PANTHER" id="PTHR30572:SF4">
    <property type="entry name" value="ABC TRANSPORTER PERMEASE YTRF"/>
    <property type="match status" value="1"/>
</dbReference>
<evidence type="ECO:0000259" key="9">
    <source>
        <dbReference type="Pfam" id="PF12704"/>
    </source>
</evidence>
<keyword evidence="4 7" id="KW-1133">Transmembrane helix</keyword>
<comment type="caution">
    <text evidence="10">The sequence shown here is derived from an EMBL/GenBank/DDBJ whole genome shotgun (WGS) entry which is preliminary data.</text>
</comment>
<organism evidence="10 11">
    <name type="scientific">Paenibacillus thailandensis</name>
    <dbReference type="NCBI Taxonomy" id="393250"/>
    <lineage>
        <taxon>Bacteria</taxon>
        <taxon>Bacillati</taxon>
        <taxon>Bacillota</taxon>
        <taxon>Bacilli</taxon>
        <taxon>Bacillales</taxon>
        <taxon>Paenibacillaceae</taxon>
        <taxon>Paenibacillus</taxon>
    </lineage>
</organism>
<comment type="subcellular location">
    <subcellularLocation>
        <location evidence="1">Cell membrane</location>
        <topology evidence="1">Multi-pass membrane protein</topology>
    </subcellularLocation>
</comment>
<evidence type="ECO:0000256" key="5">
    <source>
        <dbReference type="ARBA" id="ARBA00023136"/>
    </source>
</evidence>
<gene>
    <name evidence="10" type="ORF">ACFSW5_19060</name>
</gene>
<feature type="transmembrane region" description="Helical" evidence="7">
    <location>
        <begin position="21"/>
        <end position="42"/>
    </location>
</feature>
<evidence type="ECO:0000259" key="8">
    <source>
        <dbReference type="Pfam" id="PF02687"/>
    </source>
</evidence>
<dbReference type="InterPro" id="IPR003838">
    <property type="entry name" value="ABC3_permease_C"/>
</dbReference>
<reference evidence="11" key="1">
    <citation type="journal article" date="2019" name="Int. J. Syst. Evol. Microbiol.">
        <title>The Global Catalogue of Microorganisms (GCM) 10K type strain sequencing project: providing services to taxonomists for standard genome sequencing and annotation.</title>
        <authorList>
            <consortium name="The Broad Institute Genomics Platform"/>
            <consortium name="The Broad Institute Genome Sequencing Center for Infectious Disease"/>
            <person name="Wu L."/>
            <person name="Ma J."/>
        </authorList>
    </citation>
    <scope>NUCLEOTIDE SEQUENCE [LARGE SCALE GENOMIC DNA]</scope>
    <source>
        <strain evidence="11">TISTR 1827</strain>
    </source>
</reference>
<keyword evidence="3 7" id="KW-0812">Transmembrane</keyword>
<dbReference type="PANTHER" id="PTHR30572">
    <property type="entry name" value="MEMBRANE COMPONENT OF TRANSPORTER-RELATED"/>
    <property type="match status" value="1"/>
</dbReference>
<evidence type="ECO:0000313" key="10">
    <source>
        <dbReference type="EMBL" id="MFD2662360.1"/>
    </source>
</evidence>
<evidence type="ECO:0000313" key="11">
    <source>
        <dbReference type="Proteomes" id="UP001597493"/>
    </source>
</evidence>
<keyword evidence="5 7" id="KW-0472">Membrane</keyword>
<feature type="domain" description="ABC3 transporter permease C-terminal" evidence="8">
    <location>
        <begin position="283"/>
        <end position="393"/>
    </location>
</feature>
<feature type="transmembrane region" description="Helical" evidence="7">
    <location>
        <begin position="279"/>
        <end position="303"/>
    </location>
</feature>
<evidence type="ECO:0000256" key="6">
    <source>
        <dbReference type="ARBA" id="ARBA00038076"/>
    </source>
</evidence>
<dbReference type="EMBL" id="JBHUMY010000027">
    <property type="protein sequence ID" value="MFD2662360.1"/>
    <property type="molecule type" value="Genomic_DNA"/>
</dbReference>
<dbReference type="RefSeq" id="WP_379276533.1">
    <property type="nucleotide sequence ID" value="NZ_JBHUGT010000021.1"/>
</dbReference>
<feature type="transmembrane region" description="Helical" evidence="7">
    <location>
        <begin position="323"/>
        <end position="345"/>
    </location>
</feature>
<evidence type="ECO:0000256" key="2">
    <source>
        <dbReference type="ARBA" id="ARBA00022475"/>
    </source>
</evidence>